<reference evidence="1" key="2">
    <citation type="journal article" date="2015" name="Data Brief">
        <title>Shoot transcriptome of the giant reed, Arundo donax.</title>
        <authorList>
            <person name="Barrero R.A."/>
            <person name="Guerrero F.D."/>
            <person name="Moolhuijzen P."/>
            <person name="Goolsby J.A."/>
            <person name="Tidwell J."/>
            <person name="Bellgard S.E."/>
            <person name="Bellgard M.I."/>
        </authorList>
    </citation>
    <scope>NUCLEOTIDE SEQUENCE</scope>
    <source>
        <tissue evidence="1">Shoot tissue taken approximately 20 cm above the soil surface</tissue>
    </source>
</reference>
<dbReference type="EMBL" id="GBRH01191557">
    <property type="protein sequence ID" value="JAE06339.1"/>
    <property type="molecule type" value="Transcribed_RNA"/>
</dbReference>
<sequence length="50" mass="5302">MVDQGIASMAGVSTLLLLGVVRHSWNSVTLNHLCMQGFITSSLQSIPGCK</sequence>
<protein>
    <submittedName>
        <fullName evidence="1">ATARP8</fullName>
    </submittedName>
</protein>
<dbReference type="AlphaFoldDB" id="A0A0A9F540"/>
<accession>A0A0A9F540</accession>
<proteinExistence type="predicted"/>
<name>A0A0A9F540_ARUDO</name>
<evidence type="ECO:0000313" key="1">
    <source>
        <dbReference type="EMBL" id="JAE06339.1"/>
    </source>
</evidence>
<reference evidence="1" key="1">
    <citation type="submission" date="2014-09" db="EMBL/GenBank/DDBJ databases">
        <authorList>
            <person name="Magalhaes I.L.F."/>
            <person name="Oliveira U."/>
            <person name="Santos F.R."/>
            <person name="Vidigal T.H.D.A."/>
            <person name="Brescovit A.D."/>
            <person name="Santos A.J."/>
        </authorList>
    </citation>
    <scope>NUCLEOTIDE SEQUENCE</scope>
    <source>
        <tissue evidence="1">Shoot tissue taken approximately 20 cm above the soil surface</tissue>
    </source>
</reference>
<organism evidence="1">
    <name type="scientific">Arundo donax</name>
    <name type="common">Giant reed</name>
    <name type="synonym">Donax arundinaceus</name>
    <dbReference type="NCBI Taxonomy" id="35708"/>
    <lineage>
        <taxon>Eukaryota</taxon>
        <taxon>Viridiplantae</taxon>
        <taxon>Streptophyta</taxon>
        <taxon>Embryophyta</taxon>
        <taxon>Tracheophyta</taxon>
        <taxon>Spermatophyta</taxon>
        <taxon>Magnoliopsida</taxon>
        <taxon>Liliopsida</taxon>
        <taxon>Poales</taxon>
        <taxon>Poaceae</taxon>
        <taxon>PACMAD clade</taxon>
        <taxon>Arundinoideae</taxon>
        <taxon>Arundineae</taxon>
        <taxon>Arundo</taxon>
    </lineage>
</organism>